<keyword evidence="1" id="KW-0472">Membrane</keyword>
<dbReference type="AlphaFoldDB" id="A0A318XI00"/>
<dbReference type="OrthoDB" id="1739449at2"/>
<dbReference type="Proteomes" id="UP000248132">
    <property type="component" value="Unassembled WGS sequence"/>
</dbReference>
<dbReference type="EMBL" id="QKMR01000016">
    <property type="protein sequence ID" value="PYG86840.1"/>
    <property type="molecule type" value="Genomic_DNA"/>
</dbReference>
<name>A0A318XI00_9FIRM</name>
<accession>A0A318XI00</accession>
<evidence type="ECO:0008006" key="4">
    <source>
        <dbReference type="Google" id="ProtNLM"/>
    </source>
</evidence>
<dbReference type="RefSeq" id="WP_110462670.1">
    <property type="nucleotide sequence ID" value="NZ_QKMR01000016.1"/>
</dbReference>
<evidence type="ECO:0000313" key="3">
    <source>
        <dbReference type="Proteomes" id="UP000248132"/>
    </source>
</evidence>
<reference evidence="2 3" key="1">
    <citation type="submission" date="2018-06" db="EMBL/GenBank/DDBJ databases">
        <title>Genomic Encyclopedia of Type Strains, Phase I: the one thousand microbial genomes (KMG-I) project.</title>
        <authorList>
            <person name="Kyrpides N."/>
        </authorList>
    </citation>
    <scope>NUCLEOTIDE SEQUENCE [LARGE SCALE GENOMIC DNA]</scope>
    <source>
        <strain evidence="2 3">DSM 19573</strain>
    </source>
</reference>
<feature type="transmembrane region" description="Helical" evidence="1">
    <location>
        <begin position="12"/>
        <end position="34"/>
    </location>
</feature>
<comment type="caution">
    <text evidence="2">The sequence shown here is derived from an EMBL/GenBank/DDBJ whole genome shotgun (WGS) entry which is preliminary data.</text>
</comment>
<keyword evidence="1" id="KW-1133">Transmembrane helix</keyword>
<evidence type="ECO:0000313" key="2">
    <source>
        <dbReference type="EMBL" id="PYG86840.1"/>
    </source>
</evidence>
<organism evidence="2 3">
    <name type="scientific">Ruminiclostridium sufflavum DSM 19573</name>
    <dbReference type="NCBI Taxonomy" id="1121337"/>
    <lineage>
        <taxon>Bacteria</taxon>
        <taxon>Bacillati</taxon>
        <taxon>Bacillota</taxon>
        <taxon>Clostridia</taxon>
        <taxon>Eubacteriales</taxon>
        <taxon>Oscillospiraceae</taxon>
        <taxon>Ruminiclostridium</taxon>
    </lineage>
</organism>
<keyword evidence="1" id="KW-0812">Transmembrane</keyword>
<evidence type="ECO:0000256" key="1">
    <source>
        <dbReference type="SAM" id="Phobius"/>
    </source>
</evidence>
<keyword evidence="3" id="KW-1185">Reference proteome</keyword>
<gene>
    <name evidence="2" type="ORF">LY28_02660</name>
</gene>
<protein>
    <recommendedName>
        <fullName evidence="4">PsbP protein</fullName>
    </recommendedName>
</protein>
<sequence>MYLLLVKNYKKNIYIMALAFILLVTAVIISKIVLTKTADYVVMVNEYLSVSYPMSLTISDIYSKNDETVPYIQASNDSYKSFLNYKCPEQGIEFSYPGIFEINESNFPGSEILCHINFKSKENTLKNGFIQVWNLPFSLEDFLKKSKETAMVNFTDFKSEKIVVNNIEGYLWDYSFNSDSGKYKALEAFLSKNSKLYRISYFIPQNEYGTDDYNIFMGIVNSLKITG</sequence>
<proteinExistence type="predicted"/>